<comment type="catalytic activity">
    <reaction evidence="8 13">
        <text>7-aminomethyl-7-carbaguanosine(34) in tRNA + S-adenosyl-L-methionine = epoxyqueuosine(34) in tRNA + adenine + L-methionine + 2 H(+)</text>
        <dbReference type="Rhea" id="RHEA:32155"/>
        <dbReference type="Rhea" id="RHEA-COMP:10342"/>
        <dbReference type="Rhea" id="RHEA-COMP:18582"/>
        <dbReference type="ChEBI" id="CHEBI:15378"/>
        <dbReference type="ChEBI" id="CHEBI:16708"/>
        <dbReference type="ChEBI" id="CHEBI:57844"/>
        <dbReference type="ChEBI" id="CHEBI:59789"/>
        <dbReference type="ChEBI" id="CHEBI:82833"/>
        <dbReference type="ChEBI" id="CHEBI:194443"/>
        <dbReference type="EC" id="2.4.99.17"/>
    </reaction>
</comment>
<evidence type="ECO:0000313" key="14">
    <source>
        <dbReference type="EMBL" id="KKS41236.1"/>
    </source>
</evidence>
<evidence type="ECO:0000256" key="3">
    <source>
        <dbReference type="ARBA" id="ARBA00011245"/>
    </source>
</evidence>
<dbReference type="Pfam" id="PF02547">
    <property type="entry name" value="Queuosine_synth"/>
    <property type="match status" value="1"/>
</dbReference>
<dbReference type="NCBIfam" id="TIGR00113">
    <property type="entry name" value="queA"/>
    <property type="match status" value="1"/>
</dbReference>
<dbReference type="Proteomes" id="UP000034516">
    <property type="component" value="Unassembled WGS sequence"/>
</dbReference>
<reference evidence="14 15" key="1">
    <citation type="journal article" date="2015" name="Nature">
        <title>rRNA introns, odd ribosomes, and small enigmatic genomes across a large radiation of phyla.</title>
        <authorList>
            <person name="Brown C.T."/>
            <person name="Hug L.A."/>
            <person name="Thomas B.C."/>
            <person name="Sharon I."/>
            <person name="Castelle C.J."/>
            <person name="Singh A."/>
            <person name="Wilkins M.J."/>
            <person name="Williams K.H."/>
            <person name="Banfield J.F."/>
        </authorList>
    </citation>
    <scope>NUCLEOTIDE SEQUENCE [LARGE SCALE GENOMIC DNA]</scope>
</reference>
<evidence type="ECO:0000313" key="15">
    <source>
        <dbReference type="Proteomes" id="UP000034516"/>
    </source>
</evidence>
<comment type="subunit">
    <text evidence="3 13">Monomer.</text>
</comment>
<comment type="similarity">
    <text evidence="9 13">Belongs to the QueA family.</text>
</comment>
<dbReference type="FunFam" id="3.40.1780.10:FF:000001">
    <property type="entry name" value="S-adenosylmethionine:tRNA ribosyltransferase-isomerase"/>
    <property type="match status" value="1"/>
</dbReference>
<evidence type="ECO:0000256" key="13">
    <source>
        <dbReference type="HAMAP-Rule" id="MF_00113"/>
    </source>
</evidence>
<evidence type="ECO:0000256" key="4">
    <source>
        <dbReference type="ARBA" id="ARBA00022490"/>
    </source>
</evidence>
<dbReference type="PANTHER" id="PTHR30307:SF0">
    <property type="entry name" value="S-ADENOSYLMETHIONINE:TRNA RIBOSYLTRANSFERASE-ISOMERASE"/>
    <property type="match status" value="1"/>
</dbReference>
<evidence type="ECO:0000256" key="6">
    <source>
        <dbReference type="ARBA" id="ARBA00022691"/>
    </source>
</evidence>
<keyword evidence="6 13" id="KW-0949">S-adenosyl-L-methionine</keyword>
<dbReference type="Gene3D" id="2.40.10.240">
    <property type="entry name" value="QueA-like"/>
    <property type="match status" value="1"/>
</dbReference>
<evidence type="ECO:0000256" key="8">
    <source>
        <dbReference type="ARBA" id="ARBA00052751"/>
    </source>
</evidence>
<organism evidence="14 15">
    <name type="scientific">Candidatus Kuenenbacteria bacterium GW2011_GWA2_42_15</name>
    <dbReference type="NCBI Taxonomy" id="1618677"/>
    <lineage>
        <taxon>Bacteria</taxon>
        <taxon>Candidatus Kueneniibacteriota</taxon>
    </lineage>
</organism>
<evidence type="ECO:0000256" key="1">
    <source>
        <dbReference type="ARBA" id="ARBA00004496"/>
    </source>
</evidence>
<dbReference type="PATRIC" id="fig|1618677.3.peg.528"/>
<keyword evidence="5 13" id="KW-0808">Transferase</keyword>
<evidence type="ECO:0000256" key="9">
    <source>
        <dbReference type="ARBA" id="ARBA00061210"/>
    </source>
</evidence>
<protein>
    <recommendedName>
        <fullName evidence="11 13">S-adenosylmethionine:tRNA ribosyltransferase-isomerase</fullName>
        <ecNumber evidence="10 13">2.4.99.17</ecNumber>
    </recommendedName>
    <alternativeName>
        <fullName evidence="12 13">Queuosine biosynthesis protein QueA</fullName>
    </alternativeName>
</protein>
<keyword evidence="14" id="KW-0413">Isomerase</keyword>
<name>A0A0G1B4F7_9BACT</name>
<accession>A0A0G1B4F7</accession>
<comment type="caution">
    <text evidence="14">The sequence shown here is derived from an EMBL/GenBank/DDBJ whole genome shotgun (WGS) entry which is preliminary data.</text>
</comment>
<evidence type="ECO:0000256" key="5">
    <source>
        <dbReference type="ARBA" id="ARBA00022679"/>
    </source>
</evidence>
<comment type="subcellular location">
    <subcellularLocation>
        <location evidence="1 13">Cytoplasm</location>
    </subcellularLocation>
</comment>
<dbReference type="GO" id="GO:0008616">
    <property type="term" value="P:tRNA queuosine(34) biosynthetic process"/>
    <property type="evidence" value="ECO:0007669"/>
    <property type="project" value="UniProtKB-UniRule"/>
</dbReference>
<dbReference type="NCBIfam" id="NF001140">
    <property type="entry name" value="PRK00147.1"/>
    <property type="match status" value="1"/>
</dbReference>
<dbReference type="SUPFAM" id="SSF111337">
    <property type="entry name" value="QueA-like"/>
    <property type="match status" value="1"/>
</dbReference>
<dbReference type="EMBL" id="LCCW01000030">
    <property type="protein sequence ID" value="KKS41236.1"/>
    <property type="molecule type" value="Genomic_DNA"/>
</dbReference>
<dbReference type="UniPathway" id="UPA00392"/>
<dbReference type="GO" id="GO:0051075">
    <property type="term" value="F:S-adenosylmethionine:tRNA ribosyltransferase-isomerase activity"/>
    <property type="evidence" value="ECO:0007669"/>
    <property type="project" value="UniProtKB-EC"/>
</dbReference>
<dbReference type="AlphaFoldDB" id="A0A0G1B4F7"/>
<dbReference type="InterPro" id="IPR036100">
    <property type="entry name" value="QueA_sf"/>
</dbReference>
<dbReference type="PANTHER" id="PTHR30307">
    <property type="entry name" value="S-ADENOSYLMETHIONINE:TRNA RIBOSYLTRANSFERASE-ISOMERASE"/>
    <property type="match status" value="1"/>
</dbReference>
<evidence type="ECO:0000256" key="2">
    <source>
        <dbReference type="ARBA" id="ARBA00004691"/>
    </source>
</evidence>
<evidence type="ECO:0000256" key="11">
    <source>
        <dbReference type="ARBA" id="ARBA00069325"/>
    </source>
</evidence>
<dbReference type="GO" id="GO:0005737">
    <property type="term" value="C:cytoplasm"/>
    <property type="evidence" value="ECO:0007669"/>
    <property type="project" value="UniProtKB-SubCell"/>
</dbReference>
<keyword evidence="7 13" id="KW-0671">Queuosine biosynthesis</keyword>
<comment type="function">
    <text evidence="13">Transfers and isomerizes the ribose moiety from AdoMet to the 7-aminomethyl group of 7-deazaguanine (preQ1-tRNA) to give epoxyqueuosine (oQ-tRNA).</text>
</comment>
<dbReference type="InterPro" id="IPR042119">
    <property type="entry name" value="QueA_dom2"/>
</dbReference>
<dbReference type="Gene3D" id="3.40.1780.10">
    <property type="entry name" value="QueA-like"/>
    <property type="match status" value="1"/>
</dbReference>
<dbReference type="HAMAP" id="MF_00113">
    <property type="entry name" value="QueA"/>
    <property type="match status" value="1"/>
</dbReference>
<evidence type="ECO:0000256" key="10">
    <source>
        <dbReference type="ARBA" id="ARBA00066503"/>
    </source>
</evidence>
<dbReference type="EC" id="2.4.99.17" evidence="10 13"/>
<gene>
    <name evidence="13" type="primary">queA</name>
    <name evidence="14" type="ORF">UV02_C0030G0004</name>
</gene>
<evidence type="ECO:0000256" key="7">
    <source>
        <dbReference type="ARBA" id="ARBA00022785"/>
    </source>
</evidence>
<dbReference type="InterPro" id="IPR042118">
    <property type="entry name" value="QueA_dom1"/>
</dbReference>
<proteinExistence type="inferred from homology"/>
<comment type="pathway">
    <text evidence="2 13">tRNA modification; tRNA-queuosine biosynthesis.</text>
</comment>
<keyword evidence="4 13" id="KW-0963">Cytoplasm</keyword>
<dbReference type="InterPro" id="IPR003699">
    <property type="entry name" value="QueA"/>
</dbReference>
<sequence length="391" mass="45854">MRKRRRRIFNLRFKIEYFRLQILDLRLRMESIHSDKIKKMKLTLFDYNLPKNLIAQKQVKPRDHSRLLVVGRKTKKLKHDYFYNLDKYLDENDVLVFNDSRVFPARIKFDGGKGEIFLLREMKNGNWEVMGKKLGKNFKFQILNFKINSKLQAQILKRMPDGNYLIKFNLRGRKFREWLEKYGETPLPPYIKTKDSKIIRNNYQTIYARADGSVAAPTAGFHFTKELMSKLRKKGVAMEFVTLHVGQGTFLPVKTDNIEEHKMHAEFAIIDKETAKRLNDYKKAGRRIIAVGTTSCRVLEAMTSEAGESSKLSEVSKVCLKAREKEVNIFIYPGYNFKFVDGIVTNFHLPKSTLLMLVAALTGREFILEVYRQAIKKKYRFYSFGDGMLIK</sequence>
<evidence type="ECO:0000256" key="12">
    <source>
        <dbReference type="ARBA" id="ARBA00076160"/>
    </source>
</evidence>